<feature type="non-terminal residue" evidence="3">
    <location>
        <position position="1671"/>
    </location>
</feature>
<keyword evidence="2" id="KW-0472">Membrane</keyword>
<evidence type="ECO:0000313" key="4">
    <source>
        <dbReference type="Proteomes" id="UP001146120"/>
    </source>
</evidence>
<gene>
    <name evidence="3" type="ORF">N0F65_012816</name>
</gene>
<feature type="transmembrane region" description="Helical" evidence="2">
    <location>
        <begin position="1559"/>
        <end position="1577"/>
    </location>
</feature>
<feature type="transmembrane region" description="Helical" evidence="2">
    <location>
        <begin position="1215"/>
        <end position="1236"/>
    </location>
</feature>
<evidence type="ECO:0000313" key="3">
    <source>
        <dbReference type="EMBL" id="DAZ92586.1"/>
    </source>
</evidence>
<reference evidence="3" key="1">
    <citation type="submission" date="2022-11" db="EMBL/GenBank/DDBJ databases">
        <authorList>
            <person name="Morgan W.R."/>
            <person name="Tartar A."/>
        </authorList>
    </citation>
    <scope>NUCLEOTIDE SEQUENCE</scope>
    <source>
        <strain evidence="3">ARSEF 373</strain>
    </source>
</reference>
<feature type="transmembrane region" description="Helical" evidence="2">
    <location>
        <begin position="37"/>
        <end position="59"/>
    </location>
</feature>
<feature type="transmembrane region" description="Helical" evidence="2">
    <location>
        <begin position="1497"/>
        <end position="1518"/>
    </location>
</feature>
<evidence type="ECO:0000256" key="2">
    <source>
        <dbReference type="SAM" id="Phobius"/>
    </source>
</evidence>
<name>A0AAV2YFS7_9STRA</name>
<feature type="compositionally biased region" description="Polar residues" evidence="1">
    <location>
        <begin position="888"/>
        <end position="898"/>
    </location>
</feature>
<reference evidence="3" key="2">
    <citation type="journal article" date="2023" name="Microbiol Resour">
        <title>Decontamination and Annotation of the Draft Genome Sequence of the Oomycete Lagenidium giganteum ARSEF 373.</title>
        <authorList>
            <person name="Morgan W.R."/>
            <person name="Tartar A."/>
        </authorList>
    </citation>
    <scope>NUCLEOTIDE SEQUENCE</scope>
    <source>
        <strain evidence="3">ARSEF 373</strain>
    </source>
</reference>
<sequence>MEISATSSELYVAMLPNIQRKLFSGTALPSITTVENMIWVLSYVVGATATDYLAFCILLDQMERVMAVTKFQMQKGVGRHDINSTPSEPRSIQPAIERVIESLCDLLLEFFEVEARTSVLAGYSLDVLTTAEHPSHNLTSSADKTKSRIRKRLRLRPNMFGVFCNCKPRDGVLLTQILRLFRAASLFSIPHTLAVICNFFVGASATPSGRYTILAPVVVAFWLESLPLLNLENLRTLHRAYYNCVLSKGHVKSFLTGGGLHLTIRIAITAIKKVQIDSNSVPQNGIDEALLDFVALAAVLTEHPRFLQSSYYLVHAGSTNDVAASTLVLGAVIYGHELAKFQLLACHLLSRFLTVFSLEESENFLANAPDDLRRLLGWRITEDDVASALMKMISRTEVEAQMKNRVLVRIVHSNLLRVALMGLIDKGIPEVLQDHGLMRMTEYVYRAFEERNDDVELITAMESSRYAIMFTQGAFYCTRLVKEALQAALFDHAVENGSVIAMNDNVLDALDDVESFLFKIEQIIEWIIISLQQNDVDVLYYGNKAQSLSAIIHSFVNLPLKFTADPRRDVGDVGGPSREMVGGILRQGTVSRFNKLDKISSSTTLHVHVVNLELFTRWAKLGFRPYARIQTQSETFLVRFARGSTSRSHRSDRSLVYDVANGIVEIKTSVRDLQHALDVEIWLYLPFWPKDLLLGHVKIALNPAWIDQNVCSIGFHADGVHDVVSAVKRQQSKRAVQQDQADINLSNETLQMSTHTHIKELLSIIRDATDEKKLIGSYEKHHPAHECEILLSDLEATADGFEKAILRAFETKNVAIWSKLSESLNIATACFLPDASRFFLSQQQQQTLLGIAGDSSESALDRQLSSRDTADEKQGRRTVEKAARSSKAPMSTLNQLGDTNEADHRQSMSAMGDWRVVLPHVSIWSLPDARDPRWQSFSRTVAPTRLNHFLLQPIERLQVYCAVLRYLRTLKSDNVLVRKIWLGLRDWGEKAAATPFSLNKKIEDFEATEATRAHQLRRFHDMDPFDAAARLKRMYKDAGNLPAVLYREGVVGSIVHGVIWLVLVSTVWRLSIAVDTIHDSAKSFQALWRTQSTDNNFAETRKRAQQLSNSKPCIIIFDQTNEGETSLQSETRRKHRSIRHEREIGRAATSGFFNAKSSIAPADAGMQQYVILMTEQELRNLVILLEGKSLVADIVRVWPPENGNIGLGGFWSKSLFTVASFGSPFVLLYVVTPYLVNHSHAGWLSNIACAYGSFWLVLALISIMTITRKLPAFREVRHVDTVNLTTLPHCLRNYVAIVNVVWEIFQLNTTSFSVWKTTYKPAQVAAVLATIDLQDVGLGTIRVDLFESKQTACLICFLVWFFCLKASNKFKSVQIINYVLTFLLPNFLGGPLFMFLSKQFYLTTACRASPDTPGEFVLWANANVTCWQGEHLSYALRGLFGMGTFIPLAVLAYGSYQVFFPEMNVDVQTAPLINVCSQIVKAAMMGALTFFNDRVRLFLGVTLGGNLLLLFLVIKYRSGCSTWQLKYFKVFIYSMSSWSATCALISTILPAAVFDMRPLYTMHVGWSLLFIGLAVFWHRKTRKIRQASKTAQRRVTAIFVRPQSAHRSQLAQTNRNISEKQWDRAFFQKENYCPSTENNVDYQEQNHIFLGGEMVEYVSYLAAMFFLFDTA</sequence>
<feature type="transmembrane region" description="Helical" evidence="2">
    <location>
        <begin position="1530"/>
        <end position="1553"/>
    </location>
</feature>
<feature type="region of interest" description="Disordered" evidence="1">
    <location>
        <begin position="860"/>
        <end position="905"/>
    </location>
</feature>
<comment type="caution">
    <text evidence="3">The sequence shown here is derived from an EMBL/GenBank/DDBJ whole genome shotgun (WGS) entry which is preliminary data.</text>
</comment>
<feature type="transmembrane region" description="Helical" evidence="2">
    <location>
        <begin position="1242"/>
        <end position="1267"/>
    </location>
</feature>
<feature type="transmembrane region" description="Helical" evidence="2">
    <location>
        <begin position="1439"/>
        <end position="1460"/>
    </location>
</feature>
<dbReference type="EMBL" id="DAKRPA010000435">
    <property type="protein sequence ID" value="DAZ92586.1"/>
    <property type="molecule type" value="Genomic_DNA"/>
</dbReference>
<keyword evidence="2" id="KW-0812">Transmembrane</keyword>
<protein>
    <submittedName>
        <fullName evidence="3">Uncharacterized protein</fullName>
    </submittedName>
</protein>
<proteinExistence type="predicted"/>
<feature type="transmembrane region" description="Helical" evidence="2">
    <location>
        <begin position="183"/>
        <end position="205"/>
    </location>
</feature>
<keyword evidence="4" id="KW-1185">Reference proteome</keyword>
<accession>A0AAV2YFS7</accession>
<evidence type="ECO:0000256" key="1">
    <source>
        <dbReference type="SAM" id="MobiDB-lite"/>
    </source>
</evidence>
<dbReference type="Proteomes" id="UP001146120">
    <property type="component" value="Unassembled WGS sequence"/>
</dbReference>
<keyword evidence="2" id="KW-1133">Transmembrane helix</keyword>
<feature type="compositionally biased region" description="Basic and acidic residues" evidence="1">
    <location>
        <begin position="864"/>
        <end position="883"/>
    </location>
</feature>
<organism evidence="3 4">
    <name type="scientific">Lagenidium giganteum</name>
    <dbReference type="NCBI Taxonomy" id="4803"/>
    <lineage>
        <taxon>Eukaryota</taxon>
        <taxon>Sar</taxon>
        <taxon>Stramenopiles</taxon>
        <taxon>Oomycota</taxon>
        <taxon>Peronosporomycetes</taxon>
        <taxon>Pythiales</taxon>
        <taxon>Pythiaceae</taxon>
    </lineage>
</organism>
<feature type="transmembrane region" description="Helical" evidence="2">
    <location>
        <begin position="1375"/>
        <end position="1396"/>
    </location>
</feature>